<sequence length="44" mass="5087">MKKSITLLRVLKHLVSEEEIQEIAASHGYKDTARKLCQFYSSAY</sequence>
<proteinExistence type="predicted"/>
<evidence type="ECO:0000313" key="1">
    <source>
        <dbReference type="EMBL" id="GEN34930.1"/>
    </source>
</evidence>
<organism evidence="1 2">
    <name type="scientific">Aneurinibacillus danicus</name>
    <dbReference type="NCBI Taxonomy" id="267746"/>
    <lineage>
        <taxon>Bacteria</taxon>
        <taxon>Bacillati</taxon>
        <taxon>Bacillota</taxon>
        <taxon>Bacilli</taxon>
        <taxon>Bacillales</taxon>
        <taxon>Paenibacillaceae</taxon>
        <taxon>Aneurinibacillus group</taxon>
        <taxon>Aneurinibacillus</taxon>
    </lineage>
</organism>
<gene>
    <name evidence="1" type="ORF">ADA01nite_23900</name>
</gene>
<reference evidence="1 2" key="1">
    <citation type="submission" date="2019-07" db="EMBL/GenBank/DDBJ databases">
        <title>Whole genome shotgun sequence of Aneurinibacillus danicus NBRC 102444.</title>
        <authorList>
            <person name="Hosoyama A."/>
            <person name="Uohara A."/>
            <person name="Ohji S."/>
            <person name="Ichikawa N."/>
        </authorList>
    </citation>
    <scope>NUCLEOTIDE SEQUENCE [LARGE SCALE GENOMIC DNA]</scope>
    <source>
        <strain evidence="1 2">NBRC 102444</strain>
    </source>
</reference>
<protein>
    <recommendedName>
        <fullName evidence="3">HTH araC/xylS-type domain-containing protein</fullName>
    </recommendedName>
</protein>
<comment type="caution">
    <text evidence="1">The sequence shown here is derived from an EMBL/GenBank/DDBJ whole genome shotgun (WGS) entry which is preliminary data.</text>
</comment>
<evidence type="ECO:0008006" key="3">
    <source>
        <dbReference type="Google" id="ProtNLM"/>
    </source>
</evidence>
<dbReference type="AlphaFoldDB" id="A0A511V7S4"/>
<dbReference type="EMBL" id="BJXX01000104">
    <property type="protein sequence ID" value="GEN34930.1"/>
    <property type="molecule type" value="Genomic_DNA"/>
</dbReference>
<accession>A0A511V7S4</accession>
<dbReference type="Proteomes" id="UP000321157">
    <property type="component" value="Unassembled WGS sequence"/>
</dbReference>
<keyword evidence="2" id="KW-1185">Reference proteome</keyword>
<name>A0A511V7S4_9BACL</name>
<evidence type="ECO:0000313" key="2">
    <source>
        <dbReference type="Proteomes" id="UP000321157"/>
    </source>
</evidence>